<dbReference type="EMBL" id="JACHOB010000001">
    <property type="protein sequence ID" value="MBB4658310.1"/>
    <property type="molecule type" value="Genomic_DNA"/>
</dbReference>
<organism evidence="2 3">
    <name type="scientific">Parvularcula dongshanensis</name>
    <dbReference type="NCBI Taxonomy" id="1173995"/>
    <lineage>
        <taxon>Bacteria</taxon>
        <taxon>Pseudomonadati</taxon>
        <taxon>Pseudomonadota</taxon>
        <taxon>Alphaproteobacteria</taxon>
        <taxon>Parvularculales</taxon>
        <taxon>Parvularculaceae</taxon>
        <taxon>Parvularcula</taxon>
    </lineage>
</organism>
<dbReference type="Proteomes" id="UP000563524">
    <property type="component" value="Unassembled WGS sequence"/>
</dbReference>
<comment type="caution">
    <text evidence="2">The sequence shown here is derived from an EMBL/GenBank/DDBJ whole genome shotgun (WGS) entry which is preliminary data.</text>
</comment>
<keyword evidence="2" id="KW-0449">Lipoprotein</keyword>
<proteinExistence type="predicted"/>
<dbReference type="RefSeq" id="WP_281373713.1">
    <property type="nucleotide sequence ID" value="NZ_JACHOB010000001.1"/>
</dbReference>
<gene>
    <name evidence="2" type="ORF">GGQ59_000810</name>
</gene>
<protein>
    <submittedName>
        <fullName evidence="2">Putative small lipoprotein YifL</fullName>
    </submittedName>
</protein>
<feature type="region of interest" description="Disordered" evidence="1">
    <location>
        <begin position="20"/>
        <end position="40"/>
    </location>
</feature>
<evidence type="ECO:0000313" key="3">
    <source>
        <dbReference type="Proteomes" id="UP000563524"/>
    </source>
</evidence>
<keyword evidence="3" id="KW-1185">Reference proteome</keyword>
<reference evidence="2 3" key="1">
    <citation type="submission" date="2020-08" db="EMBL/GenBank/DDBJ databases">
        <title>Genomic Encyclopedia of Type Strains, Phase IV (KMG-IV): sequencing the most valuable type-strain genomes for metagenomic binning, comparative biology and taxonomic classification.</title>
        <authorList>
            <person name="Goeker M."/>
        </authorList>
    </citation>
    <scope>NUCLEOTIDE SEQUENCE [LARGE SCALE GENOMIC DNA]</scope>
    <source>
        <strain evidence="2 3">DSM 102850</strain>
    </source>
</reference>
<sequence>MRFLLILVLLSLPLAGCGRRAPLKVPPPPPQEEPSPAYGG</sequence>
<dbReference type="AlphaFoldDB" id="A0A840I2N4"/>
<name>A0A840I2N4_9PROT</name>
<feature type="compositionally biased region" description="Pro residues" evidence="1">
    <location>
        <begin position="24"/>
        <end position="33"/>
    </location>
</feature>
<evidence type="ECO:0000256" key="1">
    <source>
        <dbReference type="SAM" id="MobiDB-lite"/>
    </source>
</evidence>
<evidence type="ECO:0000313" key="2">
    <source>
        <dbReference type="EMBL" id="MBB4658310.1"/>
    </source>
</evidence>
<accession>A0A840I2N4</accession>